<protein>
    <submittedName>
        <fullName evidence="2">DUF4270 domain-containing protein</fullName>
    </submittedName>
</protein>
<evidence type="ECO:0000313" key="3">
    <source>
        <dbReference type="Proteomes" id="UP000270224"/>
    </source>
</evidence>
<dbReference type="EMBL" id="RJUG01000003">
    <property type="protein sequence ID" value="ROI09052.1"/>
    <property type="molecule type" value="Genomic_DNA"/>
</dbReference>
<dbReference type="Pfam" id="PF14092">
    <property type="entry name" value="DUF4270"/>
    <property type="match status" value="1"/>
</dbReference>
<dbReference type="OrthoDB" id="1466062at2"/>
<feature type="chain" id="PRO_5018196314" evidence="1">
    <location>
        <begin position="25"/>
        <end position="516"/>
    </location>
</feature>
<evidence type="ECO:0000256" key="1">
    <source>
        <dbReference type="SAM" id="SignalP"/>
    </source>
</evidence>
<proteinExistence type="predicted"/>
<dbReference type="InterPro" id="IPR025366">
    <property type="entry name" value="DUF4270"/>
</dbReference>
<comment type="caution">
    <text evidence="2">The sequence shown here is derived from an EMBL/GenBank/DDBJ whole genome shotgun (WGS) entry which is preliminary data.</text>
</comment>
<feature type="signal peptide" evidence="1">
    <location>
        <begin position="1"/>
        <end position="24"/>
    </location>
</feature>
<name>A0A3N0WVG5_9FLAO</name>
<dbReference type="AlphaFoldDB" id="A0A3N0WVG5"/>
<reference evidence="3" key="2">
    <citation type="submission" date="2018-11" db="EMBL/GenBank/DDBJ databases">
        <title>Proposal to divide the Flavobacteriaceae and reorganize its genera based on Amino Acid Identity values calculated from whole genome sequences.</title>
        <authorList>
            <person name="Nicholson A.C."/>
            <person name="Gulvik C.A."/>
            <person name="Whitney A.M."/>
            <person name="Humrighouse B.W."/>
            <person name="Bell M."/>
            <person name="Holmens B."/>
            <person name="Steigerwalt A."/>
            <person name="Villarma A."/>
            <person name="Sheth M."/>
            <person name="Batra D."/>
            <person name="Pryor J."/>
            <person name="Bernardet J.-F."/>
            <person name="Hugo C."/>
            <person name="Kampfer P."/>
            <person name="Newman J."/>
            <person name="Mcquiston J.R."/>
        </authorList>
    </citation>
    <scope>NUCLEOTIDE SEQUENCE [LARGE SCALE GENOMIC DNA]</scope>
    <source>
        <strain evidence="3">H3056</strain>
    </source>
</reference>
<dbReference type="RefSeq" id="WP_123265634.1">
    <property type="nucleotide sequence ID" value="NZ_RJUG01000003.1"/>
</dbReference>
<organism evidence="2 3">
    <name type="scientific">Kaistella daneshvariae</name>
    <dbReference type="NCBI Taxonomy" id="2487074"/>
    <lineage>
        <taxon>Bacteria</taxon>
        <taxon>Pseudomonadati</taxon>
        <taxon>Bacteroidota</taxon>
        <taxon>Flavobacteriia</taxon>
        <taxon>Flavobacteriales</taxon>
        <taxon>Weeksellaceae</taxon>
        <taxon>Chryseobacterium group</taxon>
        <taxon>Kaistella</taxon>
    </lineage>
</organism>
<evidence type="ECO:0000313" key="2">
    <source>
        <dbReference type="EMBL" id="ROI09052.1"/>
    </source>
</evidence>
<reference evidence="3" key="1">
    <citation type="submission" date="2018-11" db="EMBL/GenBank/DDBJ databases">
        <title>Proposal to divide the Flavobacteriaceae and reorganize its genera based on Amino Acid Identity values calculated from whole genome sequences.</title>
        <authorList>
            <person name="Nicholson A.C."/>
            <person name="Gulvik C.A."/>
            <person name="Whitney A.M."/>
            <person name="Humrighouse B.W."/>
            <person name="Bell M."/>
            <person name="Holmes B."/>
            <person name="Steigerwalt A."/>
            <person name="Villarma A."/>
            <person name="Sheth M."/>
            <person name="Batra D."/>
            <person name="Pryor J."/>
            <person name="Bernardet J.-F."/>
            <person name="Hugo C."/>
            <person name="Kampfer P."/>
            <person name="Newman J."/>
            <person name="Mcquiston J.R."/>
        </authorList>
    </citation>
    <scope>NUCLEOTIDE SEQUENCE [LARGE SCALE GENOMIC DNA]</scope>
    <source>
        <strain evidence="3">H3056</strain>
    </source>
</reference>
<gene>
    <name evidence="2" type="ORF">EGI11_06450</name>
</gene>
<accession>A0A3N0WVG5</accession>
<sequence length="516" mass="56340">MIKNFQKIFRAAAVLALGSVILWSCEPDPDQLGSQFFQDGAEATQKSYPLIAYTVNNNDTIRTDGSRLQSATLGAFTEPQFGLQKSSYVTQIRLSSTSPDFGTNAVLDSAVLVLKPAYAADSVTTTTTEDYVFPEGEVAAKKVVNTYPVTKYGKTKRLLNIKVEEVTEFLGANDQQIRSNKTVSTGETLGTQVFDGSISSIKVTKDTDNSVLYERTPAIRIPLDNAFFQTKIINKSKSPELADVASFIRYIKGIKVSVTENDGYIFNFDPNTVEINLYYKNDKVEGSTTTRPQSVFVLNAGAGNTHFNQIINDRAGTPSAAAVAVSDTINGAPKVYAQGMGGPGIGLRVPEETIASVRTMFEKDKIGIIAAKMRIYTDVESWNNNYKKPLNFVVKQKVNKVDLNTFLVDLSALYTTGIYNLVKAYDLEKNPAYYDIGITQTFKNVVEKGAPTTAHFIVNVGDYSKDAAGNLIGTLNATQGPQNFTTRAYTPNRAVFVGTDPGNEKSAKLILTYGKK</sequence>
<keyword evidence="1" id="KW-0732">Signal</keyword>
<dbReference type="Proteomes" id="UP000270224">
    <property type="component" value="Unassembled WGS sequence"/>
</dbReference>